<protein>
    <submittedName>
        <fullName evidence="1">Uncharacterized protein</fullName>
    </submittedName>
</protein>
<dbReference type="AlphaFoldDB" id="A0A9P6C975"/>
<accession>A0A9P6C975</accession>
<dbReference type="OrthoDB" id="3254241at2759"/>
<organism evidence="1 2">
    <name type="scientific">Collybia nuda</name>
    <dbReference type="NCBI Taxonomy" id="64659"/>
    <lineage>
        <taxon>Eukaryota</taxon>
        <taxon>Fungi</taxon>
        <taxon>Dikarya</taxon>
        <taxon>Basidiomycota</taxon>
        <taxon>Agaricomycotina</taxon>
        <taxon>Agaricomycetes</taxon>
        <taxon>Agaricomycetidae</taxon>
        <taxon>Agaricales</taxon>
        <taxon>Tricholomatineae</taxon>
        <taxon>Clitocybaceae</taxon>
        <taxon>Collybia</taxon>
    </lineage>
</organism>
<sequence length="410" mass="46454">MEFLAVVTTVYALAKSIHTWVEEYEEKHATIRQISGIISQIQHILMPLQDDRDPIEIEPQTLGAIRSIGGALKKTQEHLVVWKHRRSSRIFAAFSPSSVIKQLKEDERQLSQQLILLLTSIAVVGFVQKQRKRRSLIPRSIGSWEKQESVVLASIGNFEVKQFWRAYVGAELAYISGDEFCDRLAIAMDEKFEVSMRKRLLLRLDEFAIGGVTPAALEDLVGMGNLRGLVNMFSADSSPTPAYPSQTQKWWSLKAKSSRIALPLLVWIDDNPESVVEGIREAQGMGINVIHLTSTALAKDWIEANGDFLRLNDDPSRIRFISDNHRDEPNSGPYLNISAGENILRYLRGRRYNFPVLIFCGYSIMQTTYVNDYHLAGSANSYYVTEQYFTALSQGRSDDTQWVMFNAGGW</sequence>
<gene>
    <name evidence="1" type="ORF">BDZ94DRAFT_1241245</name>
</gene>
<dbReference type="EMBL" id="MU150401">
    <property type="protein sequence ID" value="KAF9456832.1"/>
    <property type="molecule type" value="Genomic_DNA"/>
</dbReference>
<proteinExistence type="predicted"/>
<comment type="caution">
    <text evidence="1">The sequence shown here is derived from an EMBL/GenBank/DDBJ whole genome shotgun (WGS) entry which is preliminary data.</text>
</comment>
<keyword evidence="2" id="KW-1185">Reference proteome</keyword>
<evidence type="ECO:0000313" key="2">
    <source>
        <dbReference type="Proteomes" id="UP000807353"/>
    </source>
</evidence>
<reference evidence="1" key="1">
    <citation type="submission" date="2020-11" db="EMBL/GenBank/DDBJ databases">
        <authorList>
            <consortium name="DOE Joint Genome Institute"/>
            <person name="Ahrendt S."/>
            <person name="Riley R."/>
            <person name="Andreopoulos W."/>
            <person name="Labutti K."/>
            <person name="Pangilinan J."/>
            <person name="Ruiz-Duenas F.J."/>
            <person name="Barrasa J.M."/>
            <person name="Sanchez-Garcia M."/>
            <person name="Camarero S."/>
            <person name="Miyauchi S."/>
            <person name="Serrano A."/>
            <person name="Linde D."/>
            <person name="Babiker R."/>
            <person name="Drula E."/>
            <person name="Ayuso-Fernandez I."/>
            <person name="Pacheco R."/>
            <person name="Padilla G."/>
            <person name="Ferreira P."/>
            <person name="Barriuso J."/>
            <person name="Kellner H."/>
            <person name="Castanera R."/>
            <person name="Alfaro M."/>
            <person name="Ramirez L."/>
            <person name="Pisabarro A.G."/>
            <person name="Kuo A."/>
            <person name="Tritt A."/>
            <person name="Lipzen A."/>
            <person name="He G."/>
            <person name="Yan M."/>
            <person name="Ng V."/>
            <person name="Cullen D."/>
            <person name="Martin F."/>
            <person name="Rosso M.-N."/>
            <person name="Henrissat B."/>
            <person name="Hibbett D."/>
            <person name="Martinez A.T."/>
            <person name="Grigoriev I.V."/>
        </authorList>
    </citation>
    <scope>NUCLEOTIDE SEQUENCE</scope>
    <source>
        <strain evidence="1">CBS 247.69</strain>
    </source>
</reference>
<dbReference type="Proteomes" id="UP000807353">
    <property type="component" value="Unassembled WGS sequence"/>
</dbReference>
<name>A0A9P6C975_9AGAR</name>
<evidence type="ECO:0000313" key="1">
    <source>
        <dbReference type="EMBL" id="KAF9456832.1"/>
    </source>
</evidence>